<keyword evidence="2" id="KW-0472">Membrane</keyword>
<evidence type="ECO:0000313" key="3">
    <source>
        <dbReference type="EMBL" id="CAG8487795.1"/>
    </source>
</evidence>
<feature type="region of interest" description="Disordered" evidence="1">
    <location>
        <begin position="1"/>
        <end position="42"/>
    </location>
</feature>
<feature type="transmembrane region" description="Helical" evidence="2">
    <location>
        <begin position="86"/>
        <end position="107"/>
    </location>
</feature>
<dbReference type="EMBL" id="CAJVPI010000138">
    <property type="protein sequence ID" value="CAG8487795.1"/>
    <property type="molecule type" value="Genomic_DNA"/>
</dbReference>
<protein>
    <submittedName>
        <fullName evidence="3">3294_t:CDS:1</fullName>
    </submittedName>
</protein>
<gene>
    <name evidence="3" type="ORF">PBRASI_LOCUS1931</name>
</gene>
<evidence type="ECO:0000256" key="1">
    <source>
        <dbReference type="SAM" id="MobiDB-lite"/>
    </source>
</evidence>
<evidence type="ECO:0000256" key="2">
    <source>
        <dbReference type="SAM" id="Phobius"/>
    </source>
</evidence>
<proteinExistence type="predicted"/>
<accession>A0A9N8WJL8</accession>
<dbReference type="AlphaFoldDB" id="A0A9N8WJL8"/>
<comment type="caution">
    <text evidence="3">The sequence shown here is derived from an EMBL/GenBank/DDBJ whole genome shotgun (WGS) entry which is preliminary data.</text>
</comment>
<reference evidence="3" key="1">
    <citation type="submission" date="2021-06" db="EMBL/GenBank/DDBJ databases">
        <authorList>
            <person name="Kallberg Y."/>
            <person name="Tangrot J."/>
            <person name="Rosling A."/>
        </authorList>
    </citation>
    <scope>NUCLEOTIDE SEQUENCE</scope>
    <source>
        <strain evidence="3">BR232B</strain>
    </source>
</reference>
<name>A0A9N8WJL8_9GLOM</name>
<dbReference type="OrthoDB" id="2398711at2759"/>
<keyword evidence="4" id="KW-1185">Reference proteome</keyword>
<keyword evidence="2" id="KW-1133">Transmembrane helix</keyword>
<feature type="transmembrane region" description="Helical" evidence="2">
    <location>
        <begin position="113"/>
        <end position="132"/>
    </location>
</feature>
<feature type="transmembrane region" description="Helical" evidence="2">
    <location>
        <begin position="139"/>
        <end position="161"/>
    </location>
</feature>
<feature type="compositionally biased region" description="Polar residues" evidence="1">
    <location>
        <begin position="1"/>
        <end position="31"/>
    </location>
</feature>
<evidence type="ECO:0000313" key="4">
    <source>
        <dbReference type="Proteomes" id="UP000789739"/>
    </source>
</evidence>
<organism evidence="3 4">
    <name type="scientific">Paraglomus brasilianum</name>
    <dbReference type="NCBI Taxonomy" id="144538"/>
    <lineage>
        <taxon>Eukaryota</taxon>
        <taxon>Fungi</taxon>
        <taxon>Fungi incertae sedis</taxon>
        <taxon>Mucoromycota</taxon>
        <taxon>Glomeromycotina</taxon>
        <taxon>Glomeromycetes</taxon>
        <taxon>Paraglomerales</taxon>
        <taxon>Paraglomeraceae</taxon>
        <taxon>Paraglomus</taxon>
    </lineage>
</organism>
<sequence length="188" mass="20570">MSSQESITETKSSTTATKFLPDNNSTKSTLESIRKNSPALDSPDRLRESLRIVQRADAYSANQGKTILYYMVNPNELREHHKVWHYFYLCVLITAAFAAIFIGPVIFGMLAMFAGIGAPIALSFLGSGIGLLSGIGFGVLLAVVCIVALVRAVGIAAEWILNTLWYGGSDLWEITKAQMKYIISSEDE</sequence>
<keyword evidence="2" id="KW-0812">Transmembrane</keyword>
<dbReference type="Proteomes" id="UP000789739">
    <property type="component" value="Unassembled WGS sequence"/>
</dbReference>